<dbReference type="Proteomes" id="UP000233837">
    <property type="component" value="Unassembled WGS sequence"/>
</dbReference>
<sequence length="118" mass="12704">MDVRPSIPEVAVVEVADNPVNGLVEVELNEGVPVNDITLHNDTMNVVPPLHNEVGHVIMNVVELGVDVSHRDVVLVSLTTVLQPSECVVLNAPGEFGEGFYDLVAPIFEEVEVEDGVI</sequence>
<protein>
    <submittedName>
        <fullName evidence="1">Uncharacterized protein</fullName>
    </submittedName>
</protein>
<dbReference type="EMBL" id="KZ502911">
    <property type="protein sequence ID" value="PKU70768.1"/>
    <property type="molecule type" value="Genomic_DNA"/>
</dbReference>
<organism evidence="1 2">
    <name type="scientific">Dendrobium catenatum</name>
    <dbReference type="NCBI Taxonomy" id="906689"/>
    <lineage>
        <taxon>Eukaryota</taxon>
        <taxon>Viridiplantae</taxon>
        <taxon>Streptophyta</taxon>
        <taxon>Embryophyta</taxon>
        <taxon>Tracheophyta</taxon>
        <taxon>Spermatophyta</taxon>
        <taxon>Magnoliopsida</taxon>
        <taxon>Liliopsida</taxon>
        <taxon>Asparagales</taxon>
        <taxon>Orchidaceae</taxon>
        <taxon>Epidendroideae</taxon>
        <taxon>Malaxideae</taxon>
        <taxon>Dendrobiinae</taxon>
        <taxon>Dendrobium</taxon>
    </lineage>
</organism>
<dbReference type="AlphaFoldDB" id="A0A2I0W539"/>
<gene>
    <name evidence="1" type="ORF">MA16_Dca012521</name>
</gene>
<accession>A0A2I0W539</accession>
<keyword evidence="2" id="KW-1185">Reference proteome</keyword>
<reference evidence="1 2" key="2">
    <citation type="journal article" date="2017" name="Nature">
        <title>The Apostasia genome and the evolution of orchids.</title>
        <authorList>
            <person name="Zhang G.Q."/>
            <person name="Liu K.W."/>
            <person name="Li Z."/>
            <person name="Lohaus R."/>
            <person name="Hsiao Y.Y."/>
            <person name="Niu S.C."/>
            <person name="Wang J.Y."/>
            <person name="Lin Y.C."/>
            <person name="Xu Q."/>
            <person name="Chen L.J."/>
            <person name="Yoshida K."/>
            <person name="Fujiwara S."/>
            <person name="Wang Z.W."/>
            <person name="Zhang Y.Q."/>
            <person name="Mitsuda N."/>
            <person name="Wang M."/>
            <person name="Liu G.H."/>
            <person name="Pecoraro L."/>
            <person name="Huang H.X."/>
            <person name="Xiao X.J."/>
            <person name="Lin M."/>
            <person name="Wu X.Y."/>
            <person name="Wu W.L."/>
            <person name="Chen Y.Y."/>
            <person name="Chang S.B."/>
            <person name="Sakamoto S."/>
            <person name="Ohme-Takagi M."/>
            <person name="Yagi M."/>
            <person name="Zeng S.J."/>
            <person name="Shen C.Y."/>
            <person name="Yeh C.M."/>
            <person name="Luo Y.B."/>
            <person name="Tsai W.C."/>
            <person name="Van de Peer Y."/>
            <person name="Liu Z.J."/>
        </authorList>
    </citation>
    <scope>NUCLEOTIDE SEQUENCE [LARGE SCALE GENOMIC DNA]</scope>
    <source>
        <tissue evidence="1">The whole plant</tissue>
    </source>
</reference>
<name>A0A2I0W539_9ASPA</name>
<proteinExistence type="predicted"/>
<reference evidence="1 2" key="1">
    <citation type="journal article" date="2016" name="Sci. Rep.">
        <title>The Dendrobium catenatum Lindl. genome sequence provides insights into polysaccharide synthase, floral development and adaptive evolution.</title>
        <authorList>
            <person name="Zhang G.Q."/>
            <person name="Xu Q."/>
            <person name="Bian C."/>
            <person name="Tsai W.C."/>
            <person name="Yeh C.M."/>
            <person name="Liu K.W."/>
            <person name="Yoshida K."/>
            <person name="Zhang L.S."/>
            <person name="Chang S.B."/>
            <person name="Chen F."/>
            <person name="Shi Y."/>
            <person name="Su Y.Y."/>
            <person name="Zhang Y.Q."/>
            <person name="Chen L.J."/>
            <person name="Yin Y."/>
            <person name="Lin M."/>
            <person name="Huang H."/>
            <person name="Deng H."/>
            <person name="Wang Z.W."/>
            <person name="Zhu S.L."/>
            <person name="Zhao X."/>
            <person name="Deng C."/>
            <person name="Niu S.C."/>
            <person name="Huang J."/>
            <person name="Wang M."/>
            <person name="Liu G.H."/>
            <person name="Yang H.J."/>
            <person name="Xiao X.J."/>
            <person name="Hsiao Y.Y."/>
            <person name="Wu W.L."/>
            <person name="Chen Y.Y."/>
            <person name="Mitsuda N."/>
            <person name="Ohme-Takagi M."/>
            <person name="Luo Y.B."/>
            <person name="Van de Peer Y."/>
            <person name="Liu Z.J."/>
        </authorList>
    </citation>
    <scope>NUCLEOTIDE SEQUENCE [LARGE SCALE GENOMIC DNA]</scope>
    <source>
        <tissue evidence="1">The whole plant</tissue>
    </source>
</reference>
<evidence type="ECO:0000313" key="2">
    <source>
        <dbReference type="Proteomes" id="UP000233837"/>
    </source>
</evidence>
<evidence type="ECO:0000313" key="1">
    <source>
        <dbReference type="EMBL" id="PKU70768.1"/>
    </source>
</evidence>